<organism evidence="2 3">
    <name type="scientific">Undibacterium arcticum</name>
    <dbReference type="NCBI Taxonomy" id="1762892"/>
    <lineage>
        <taxon>Bacteria</taxon>
        <taxon>Pseudomonadati</taxon>
        <taxon>Pseudomonadota</taxon>
        <taxon>Betaproteobacteria</taxon>
        <taxon>Burkholderiales</taxon>
        <taxon>Oxalobacteraceae</taxon>
        <taxon>Undibacterium</taxon>
    </lineage>
</organism>
<evidence type="ECO:0008006" key="4">
    <source>
        <dbReference type="Google" id="ProtNLM"/>
    </source>
</evidence>
<keyword evidence="3" id="KW-1185">Reference proteome</keyword>
<accession>A0ABV7F907</accession>
<sequence>MATNPQARATAKDYLDNYDGPISQLNTTFGSPVIKQIYKRETPIFSRNALFVTFFARLIFGDTTVDPLEDALNAKIAGTSKKFEYKIIQAQTLMRENDLSDEDKCQNNLPVEFNVTITSPAYRKFILLMIKADALLTYYDTLWMNGLVKTSDYNTMRYEVKKDLRGVVASVRNTWIGLQKRVQQDKLDKLHDVTGSAEEGKVSATPDATIATSDKPAKVKKAATSPAVEAQSDLLTQEPAAAEAA</sequence>
<dbReference type="RefSeq" id="WP_390328649.1">
    <property type="nucleotide sequence ID" value="NZ_JBHRTP010000071.1"/>
</dbReference>
<name>A0ABV7F907_9BURK</name>
<gene>
    <name evidence="2" type="ORF">ACFOFO_20035</name>
</gene>
<dbReference type="Proteomes" id="UP001595530">
    <property type="component" value="Unassembled WGS sequence"/>
</dbReference>
<proteinExistence type="predicted"/>
<protein>
    <recommendedName>
        <fullName evidence="4">DUF1845 domain-containing protein</fullName>
    </recommendedName>
</protein>
<evidence type="ECO:0000256" key="1">
    <source>
        <dbReference type="SAM" id="MobiDB-lite"/>
    </source>
</evidence>
<dbReference type="EMBL" id="JBHRTP010000071">
    <property type="protein sequence ID" value="MFC3110222.1"/>
    <property type="molecule type" value="Genomic_DNA"/>
</dbReference>
<evidence type="ECO:0000313" key="3">
    <source>
        <dbReference type="Proteomes" id="UP001595530"/>
    </source>
</evidence>
<evidence type="ECO:0000313" key="2">
    <source>
        <dbReference type="EMBL" id="MFC3110222.1"/>
    </source>
</evidence>
<reference evidence="3" key="1">
    <citation type="journal article" date="2019" name="Int. J. Syst. Evol. Microbiol.">
        <title>The Global Catalogue of Microorganisms (GCM) 10K type strain sequencing project: providing services to taxonomists for standard genome sequencing and annotation.</title>
        <authorList>
            <consortium name="The Broad Institute Genomics Platform"/>
            <consortium name="The Broad Institute Genome Sequencing Center for Infectious Disease"/>
            <person name="Wu L."/>
            <person name="Ma J."/>
        </authorList>
    </citation>
    <scope>NUCLEOTIDE SEQUENCE [LARGE SCALE GENOMIC DNA]</scope>
    <source>
        <strain evidence="3">KCTC 42986</strain>
    </source>
</reference>
<comment type="caution">
    <text evidence="2">The sequence shown here is derived from an EMBL/GenBank/DDBJ whole genome shotgun (WGS) entry which is preliminary data.</text>
</comment>
<feature type="region of interest" description="Disordered" evidence="1">
    <location>
        <begin position="194"/>
        <end position="245"/>
    </location>
</feature>